<dbReference type="PANTHER" id="PTHR43598:SF5">
    <property type="entry name" value="DMSO REDUCTASE CHAIN A"/>
    <property type="match status" value="1"/>
</dbReference>
<dbReference type="Gene3D" id="3.40.50.740">
    <property type="match status" value="1"/>
</dbReference>
<keyword evidence="8" id="KW-0411">Iron-sulfur</keyword>
<comment type="caution">
    <text evidence="10">The sequence shown here is derived from an EMBL/GenBank/DDBJ whole genome shotgun (WGS) entry which is preliminary data.</text>
</comment>
<keyword evidence="4" id="KW-0004">4Fe-4S</keyword>
<dbReference type="InterPro" id="IPR006656">
    <property type="entry name" value="Mopterin_OxRdtase"/>
</dbReference>
<evidence type="ECO:0000313" key="10">
    <source>
        <dbReference type="EMBL" id="GAH52925.1"/>
    </source>
</evidence>
<evidence type="ECO:0000256" key="5">
    <source>
        <dbReference type="ARBA" id="ARBA00022723"/>
    </source>
</evidence>
<comment type="cofactor">
    <cofactor evidence="1">
        <name>[4Fe-4S] cluster</name>
        <dbReference type="ChEBI" id="CHEBI:49883"/>
    </cofactor>
</comment>
<comment type="subcellular location">
    <subcellularLocation>
        <location evidence="2">Cell envelope</location>
    </subcellularLocation>
</comment>
<dbReference type="SUPFAM" id="SSF53706">
    <property type="entry name" value="Formate dehydrogenase/DMSO reductase, domains 1-3"/>
    <property type="match status" value="1"/>
</dbReference>
<name>X1H782_9ZZZZ</name>
<feature type="domain" description="4Fe-4S Mo/W bis-MGD-type" evidence="9">
    <location>
        <begin position="4"/>
        <end position="60"/>
    </location>
</feature>
<gene>
    <name evidence="10" type="ORF">S03H2_39978</name>
</gene>
<reference evidence="10" key="1">
    <citation type="journal article" date="2014" name="Front. Microbiol.">
        <title>High frequency of phylogenetically diverse reductive dehalogenase-homologous genes in deep subseafloor sedimentary metagenomes.</title>
        <authorList>
            <person name="Kawai M."/>
            <person name="Futagami T."/>
            <person name="Toyoda A."/>
            <person name="Takaki Y."/>
            <person name="Nishi S."/>
            <person name="Hori S."/>
            <person name="Arai W."/>
            <person name="Tsubouchi T."/>
            <person name="Morono Y."/>
            <person name="Uchiyama I."/>
            <person name="Ito T."/>
            <person name="Fujiyama A."/>
            <person name="Inagaki F."/>
            <person name="Takami H."/>
        </authorList>
    </citation>
    <scope>NUCLEOTIDE SEQUENCE</scope>
    <source>
        <strain evidence="10">Expedition CK06-06</strain>
    </source>
</reference>
<dbReference type="CDD" id="cd00368">
    <property type="entry name" value="Molybdopterin-Binding"/>
    <property type="match status" value="1"/>
</dbReference>
<comment type="similarity">
    <text evidence="3">Belongs to the prokaryotic molybdopterin-containing oxidoreductase family.</text>
</comment>
<feature type="non-terminal residue" evidence="10">
    <location>
        <position position="146"/>
    </location>
</feature>
<keyword evidence="7" id="KW-0408">Iron</keyword>
<evidence type="ECO:0000256" key="3">
    <source>
        <dbReference type="ARBA" id="ARBA00010312"/>
    </source>
</evidence>
<dbReference type="Pfam" id="PF00384">
    <property type="entry name" value="Molybdopterin"/>
    <property type="match status" value="1"/>
</dbReference>
<sequence length="146" mass="16383">MSSQKVFQTICGFCHVNCGMEVYLKDGVIEKIKGNPKHPANRGKLCIKGTAIKELVYSPNRLKYPLKKTSSGFEEISWEEALERIASRLTEIKDKYGPHTLVRYSGAPVTEENRDGFNQFLAAYGSPNYTSPGHLCSMPRRLALDL</sequence>
<dbReference type="GO" id="GO:0016491">
    <property type="term" value="F:oxidoreductase activity"/>
    <property type="evidence" value="ECO:0007669"/>
    <property type="project" value="UniProtKB-KW"/>
</dbReference>
<keyword evidence="5" id="KW-0479">Metal-binding</keyword>
<dbReference type="Pfam" id="PF04879">
    <property type="entry name" value="Molybdop_Fe4S4"/>
    <property type="match status" value="1"/>
</dbReference>
<dbReference type="GO" id="GO:0046872">
    <property type="term" value="F:metal ion binding"/>
    <property type="evidence" value="ECO:0007669"/>
    <property type="project" value="UniProtKB-KW"/>
</dbReference>
<dbReference type="SMART" id="SM00926">
    <property type="entry name" value="Molybdop_Fe4S4"/>
    <property type="match status" value="1"/>
</dbReference>
<dbReference type="Gene3D" id="2.20.25.90">
    <property type="entry name" value="ADC-like domains"/>
    <property type="match status" value="1"/>
</dbReference>
<evidence type="ECO:0000256" key="8">
    <source>
        <dbReference type="ARBA" id="ARBA00023014"/>
    </source>
</evidence>
<organism evidence="10">
    <name type="scientific">marine sediment metagenome</name>
    <dbReference type="NCBI Taxonomy" id="412755"/>
    <lineage>
        <taxon>unclassified sequences</taxon>
        <taxon>metagenomes</taxon>
        <taxon>ecological metagenomes</taxon>
    </lineage>
</organism>
<dbReference type="PROSITE" id="PS51669">
    <property type="entry name" value="4FE4S_MOW_BIS_MGD"/>
    <property type="match status" value="1"/>
</dbReference>
<dbReference type="GO" id="GO:0051539">
    <property type="term" value="F:4 iron, 4 sulfur cluster binding"/>
    <property type="evidence" value="ECO:0007669"/>
    <property type="project" value="UniProtKB-KW"/>
</dbReference>
<dbReference type="PANTHER" id="PTHR43598">
    <property type="entry name" value="TUNGSTEN-CONTAINING FORMYLMETHANOFURAN DEHYDROGENASE 2 SUBUNIT B"/>
    <property type="match status" value="1"/>
</dbReference>
<protein>
    <recommendedName>
        <fullName evidence="9">4Fe-4S Mo/W bis-MGD-type domain-containing protein</fullName>
    </recommendedName>
</protein>
<evidence type="ECO:0000259" key="9">
    <source>
        <dbReference type="PROSITE" id="PS51669"/>
    </source>
</evidence>
<dbReference type="EMBL" id="BARU01024752">
    <property type="protein sequence ID" value="GAH52925.1"/>
    <property type="molecule type" value="Genomic_DNA"/>
</dbReference>
<dbReference type="InterPro" id="IPR006963">
    <property type="entry name" value="Mopterin_OxRdtase_4Fe-4S_dom"/>
</dbReference>
<evidence type="ECO:0000256" key="7">
    <source>
        <dbReference type="ARBA" id="ARBA00023004"/>
    </source>
</evidence>
<evidence type="ECO:0000256" key="6">
    <source>
        <dbReference type="ARBA" id="ARBA00023002"/>
    </source>
</evidence>
<accession>X1H782</accession>
<evidence type="ECO:0000256" key="2">
    <source>
        <dbReference type="ARBA" id="ARBA00004196"/>
    </source>
</evidence>
<dbReference type="AlphaFoldDB" id="X1H782"/>
<dbReference type="GO" id="GO:0030313">
    <property type="term" value="C:cell envelope"/>
    <property type="evidence" value="ECO:0007669"/>
    <property type="project" value="UniProtKB-SubCell"/>
</dbReference>
<evidence type="ECO:0000256" key="4">
    <source>
        <dbReference type="ARBA" id="ARBA00022485"/>
    </source>
</evidence>
<proteinExistence type="inferred from homology"/>
<evidence type="ECO:0000256" key="1">
    <source>
        <dbReference type="ARBA" id="ARBA00001966"/>
    </source>
</evidence>
<keyword evidence="6" id="KW-0560">Oxidoreductase</keyword>